<comment type="caution">
    <text evidence="1">The sequence shown here is derived from an EMBL/GenBank/DDBJ whole genome shotgun (WGS) entry which is preliminary data.</text>
</comment>
<name>A0A8S9Q7H9_BRACR</name>
<evidence type="ECO:0000313" key="2">
    <source>
        <dbReference type="Proteomes" id="UP000712600"/>
    </source>
</evidence>
<protein>
    <submittedName>
        <fullName evidence="1">Uncharacterized protein</fullName>
    </submittedName>
</protein>
<organism evidence="1 2">
    <name type="scientific">Brassica cretica</name>
    <name type="common">Mustard</name>
    <dbReference type="NCBI Taxonomy" id="69181"/>
    <lineage>
        <taxon>Eukaryota</taxon>
        <taxon>Viridiplantae</taxon>
        <taxon>Streptophyta</taxon>
        <taxon>Embryophyta</taxon>
        <taxon>Tracheophyta</taxon>
        <taxon>Spermatophyta</taxon>
        <taxon>Magnoliopsida</taxon>
        <taxon>eudicotyledons</taxon>
        <taxon>Gunneridae</taxon>
        <taxon>Pentapetalae</taxon>
        <taxon>rosids</taxon>
        <taxon>malvids</taxon>
        <taxon>Brassicales</taxon>
        <taxon>Brassicaceae</taxon>
        <taxon>Brassiceae</taxon>
        <taxon>Brassica</taxon>
    </lineage>
</organism>
<evidence type="ECO:0000313" key="1">
    <source>
        <dbReference type="EMBL" id="KAF3538047.1"/>
    </source>
</evidence>
<accession>A0A8S9Q7H9</accession>
<proteinExistence type="predicted"/>
<reference evidence="1" key="1">
    <citation type="submission" date="2019-12" db="EMBL/GenBank/DDBJ databases">
        <title>Genome sequencing and annotation of Brassica cretica.</title>
        <authorList>
            <person name="Studholme D.J."/>
            <person name="Sarris P."/>
        </authorList>
    </citation>
    <scope>NUCLEOTIDE SEQUENCE</scope>
    <source>
        <strain evidence="1">PFS-109/04</strain>
        <tissue evidence="1">Leaf</tissue>
    </source>
</reference>
<dbReference type="EMBL" id="QGKX02001290">
    <property type="protein sequence ID" value="KAF3538047.1"/>
    <property type="molecule type" value="Genomic_DNA"/>
</dbReference>
<gene>
    <name evidence="1" type="ORF">F2Q69_00018692</name>
</gene>
<dbReference type="Proteomes" id="UP000712600">
    <property type="component" value="Unassembled WGS sequence"/>
</dbReference>
<sequence length="63" mass="6821">MLPGSTPGGSELPILSSNAVLGVGPCLQPRAGRSRAWSLSRRKDIVERQDFPPSRAEKFDDVN</sequence>
<dbReference type="AlphaFoldDB" id="A0A8S9Q7H9"/>